<feature type="compositionally biased region" description="Low complexity" evidence="3">
    <location>
        <begin position="68"/>
        <end position="84"/>
    </location>
</feature>
<comment type="caution">
    <text evidence="6">The sequence shown here is derived from an EMBL/GenBank/DDBJ whole genome shotgun (WGS) entry which is preliminary data.</text>
</comment>
<proteinExistence type="predicted"/>
<organism evidence="6 7">
    <name type="scientific">Allostreptomyces psammosilenae</name>
    <dbReference type="NCBI Taxonomy" id="1892865"/>
    <lineage>
        <taxon>Bacteria</taxon>
        <taxon>Bacillati</taxon>
        <taxon>Actinomycetota</taxon>
        <taxon>Actinomycetes</taxon>
        <taxon>Kitasatosporales</taxon>
        <taxon>Streptomycetaceae</taxon>
        <taxon>Allostreptomyces</taxon>
    </lineage>
</organism>
<dbReference type="Gene3D" id="3.40.50.2000">
    <property type="entry name" value="Glycogen Phosphorylase B"/>
    <property type="match status" value="2"/>
</dbReference>
<evidence type="ECO:0000256" key="2">
    <source>
        <dbReference type="ARBA" id="ARBA00022679"/>
    </source>
</evidence>
<keyword evidence="1 6" id="KW-0328">Glycosyltransferase</keyword>
<accession>A0A853A190</accession>
<reference evidence="6 7" key="1">
    <citation type="submission" date="2020-07" db="EMBL/GenBank/DDBJ databases">
        <title>Sequencing the genomes of 1000 actinobacteria strains.</title>
        <authorList>
            <person name="Klenk H.-P."/>
        </authorList>
    </citation>
    <scope>NUCLEOTIDE SEQUENCE [LARGE SCALE GENOMIC DNA]</scope>
    <source>
        <strain evidence="6 7">DSM 42178</strain>
    </source>
</reference>
<dbReference type="RefSeq" id="WP_312892865.1">
    <property type="nucleotide sequence ID" value="NZ_JACBZD010000002.1"/>
</dbReference>
<evidence type="ECO:0000313" key="7">
    <source>
        <dbReference type="Proteomes" id="UP000567795"/>
    </source>
</evidence>
<evidence type="ECO:0000259" key="5">
    <source>
        <dbReference type="Pfam" id="PF13439"/>
    </source>
</evidence>
<dbReference type="InterPro" id="IPR028098">
    <property type="entry name" value="Glyco_trans_4-like_N"/>
</dbReference>
<dbReference type="GO" id="GO:0016758">
    <property type="term" value="F:hexosyltransferase activity"/>
    <property type="evidence" value="ECO:0007669"/>
    <property type="project" value="TreeGrafter"/>
</dbReference>
<dbReference type="Pfam" id="PF13439">
    <property type="entry name" value="Glyco_transf_4"/>
    <property type="match status" value="1"/>
</dbReference>
<keyword evidence="2 6" id="KW-0808">Transferase</keyword>
<dbReference type="EMBL" id="JACBZD010000002">
    <property type="protein sequence ID" value="NYI08175.1"/>
    <property type="molecule type" value="Genomic_DNA"/>
</dbReference>
<dbReference type="Proteomes" id="UP000567795">
    <property type="component" value="Unassembled WGS sequence"/>
</dbReference>
<dbReference type="CDD" id="cd03814">
    <property type="entry name" value="GT4-like"/>
    <property type="match status" value="1"/>
</dbReference>
<dbReference type="AlphaFoldDB" id="A0A853A190"/>
<dbReference type="Pfam" id="PF00534">
    <property type="entry name" value="Glycos_transf_1"/>
    <property type="match status" value="1"/>
</dbReference>
<feature type="domain" description="Glycosyl transferase family 1" evidence="4">
    <location>
        <begin position="299"/>
        <end position="446"/>
    </location>
</feature>
<evidence type="ECO:0000259" key="4">
    <source>
        <dbReference type="Pfam" id="PF00534"/>
    </source>
</evidence>
<evidence type="ECO:0000256" key="3">
    <source>
        <dbReference type="SAM" id="MobiDB-lite"/>
    </source>
</evidence>
<dbReference type="PANTHER" id="PTHR45947:SF3">
    <property type="entry name" value="SULFOQUINOVOSYL TRANSFERASE SQD2"/>
    <property type="match status" value="1"/>
</dbReference>
<feature type="region of interest" description="Disordered" evidence="3">
    <location>
        <begin position="68"/>
        <end position="105"/>
    </location>
</feature>
<dbReference type="InterPro" id="IPR050194">
    <property type="entry name" value="Glycosyltransferase_grp1"/>
</dbReference>
<evidence type="ECO:0000256" key="1">
    <source>
        <dbReference type="ARBA" id="ARBA00022676"/>
    </source>
</evidence>
<dbReference type="InterPro" id="IPR001296">
    <property type="entry name" value="Glyco_trans_1"/>
</dbReference>
<dbReference type="GO" id="GO:1901137">
    <property type="term" value="P:carbohydrate derivative biosynthetic process"/>
    <property type="evidence" value="ECO:0007669"/>
    <property type="project" value="UniProtKB-ARBA"/>
</dbReference>
<dbReference type="EC" id="2.4.1.-" evidence="6"/>
<name>A0A853A190_9ACTN</name>
<dbReference type="SUPFAM" id="SSF53756">
    <property type="entry name" value="UDP-Glycosyltransferase/glycogen phosphorylase"/>
    <property type="match status" value="1"/>
</dbReference>
<sequence length="477" mass="50934">MDTLTRPAEGTRAPAREEAGPRDGGLSVASRRPPEPTPAHTALATATHTPHTALATATHTPHTALATATHATPATRPTTTPHPAGGMSPNGAAPPPTPPPTPTRPLRVAVVAESFLPSVNGVVNSVCRSVDHLVASGHDVVIVAPGPGPSHYRGVPVLRVHSLPVPFYRSFPVGLPVGRPLRRLLRGWAPDVLHVASPAVLGGTALRVAHRLGVPSVAVFQTDLAGFARRYRLGGGTRLIWRRLRRMHGRATRTLVPSTDTLRALREQRLPRLELWRRGVDAQRFHPSHRSSTLRRALAPGGEVLVGYVGRLSSDKRVHLLAPLTELPGVRVVVVGDGPARARLERLMPRAVFLGLLQGEELSRAYASLDVFVHTGADETFCQAVQEAMASGVPVVAPASGGPLDLVDDGRTGLLYPPDDAAALLAAVHRLTRSRATRRAMGDWGRRAVRERTWTAVGRQLEQHYREVLAQAAAGPG</sequence>
<keyword evidence="7" id="KW-1185">Reference proteome</keyword>
<protein>
    <submittedName>
        <fullName evidence="6">Phosphatidylinositol alpha 1,6-mannosyltransferase</fullName>
        <ecNumber evidence="6">2.4.1.-</ecNumber>
    </submittedName>
</protein>
<evidence type="ECO:0000313" key="6">
    <source>
        <dbReference type="EMBL" id="NYI08175.1"/>
    </source>
</evidence>
<feature type="domain" description="Glycosyltransferase subfamily 4-like N-terminal" evidence="5">
    <location>
        <begin position="119"/>
        <end position="284"/>
    </location>
</feature>
<feature type="compositionally biased region" description="Pro residues" evidence="3">
    <location>
        <begin position="92"/>
        <end position="103"/>
    </location>
</feature>
<feature type="region of interest" description="Disordered" evidence="3">
    <location>
        <begin position="1"/>
        <end position="44"/>
    </location>
</feature>
<dbReference type="PANTHER" id="PTHR45947">
    <property type="entry name" value="SULFOQUINOVOSYL TRANSFERASE SQD2"/>
    <property type="match status" value="1"/>
</dbReference>
<gene>
    <name evidence="6" type="ORF">FHU37_005204</name>
</gene>